<evidence type="ECO:0000313" key="3">
    <source>
        <dbReference type="Proteomes" id="UP000019084"/>
    </source>
</evidence>
<evidence type="ECO:0000313" key="2">
    <source>
        <dbReference type="EMBL" id="GAE57416.1"/>
    </source>
</evidence>
<evidence type="ECO:0000259" key="1">
    <source>
        <dbReference type="Pfam" id="PF22341"/>
    </source>
</evidence>
<comment type="caution">
    <text evidence="2">The sequence shown here is derived from an EMBL/GenBank/DDBJ whole genome shotgun (WGS) entry which is preliminary data.</text>
</comment>
<proteinExistence type="predicted"/>
<reference evidence="2 3" key="1">
    <citation type="submission" date="2014-01" db="EMBL/GenBank/DDBJ databases">
        <title>Genome sequence and analysis of Xanthomonas arboricola pv. pruni.</title>
        <authorList>
            <person name="Fujikawa T."/>
            <person name="Nakazono-Nagaoka E."/>
        </authorList>
    </citation>
    <scope>NUCLEOTIDE SEQUENCE [LARGE SCALE GENOMIC DNA]</scope>
    <source>
        <strain evidence="3">MAFF 301420</strain>
    </source>
</reference>
<gene>
    <name evidence="2" type="primary">xcsE</name>
    <name evidence="2" type="ORF">XPR_4051</name>
</gene>
<feature type="non-terminal residue" evidence="2">
    <location>
        <position position="54"/>
    </location>
</feature>
<dbReference type="AlphaFoldDB" id="W4SLP2"/>
<dbReference type="Proteomes" id="UP000019084">
    <property type="component" value="Unassembled WGS sequence"/>
</dbReference>
<dbReference type="SUPFAM" id="SSF160246">
    <property type="entry name" value="EspE N-terminal domain-like"/>
    <property type="match status" value="1"/>
</dbReference>
<dbReference type="InterPro" id="IPR037257">
    <property type="entry name" value="T2SS_E_N_sf"/>
</dbReference>
<sequence length="54" mass="5766">MNTARASISYAFAKRHGVVLLGSDSAAQIGLREGGDVQALIELRRALGMPLQVR</sequence>
<feature type="domain" description="Type II secretion system protein E N1E" evidence="1">
    <location>
        <begin position="8"/>
        <end position="53"/>
    </location>
</feature>
<name>W4SLP2_9XANT</name>
<dbReference type="EMBL" id="BAVC01000336">
    <property type="protein sequence ID" value="GAE57416.1"/>
    <property type="molecule type" value="Genomic_DNA"/>
</dbReference>
<dbReference type="Pfam" id="PF22341">
    <property type="entry name" value="GSPE_N1E"/>
    <property type="match status" value="1"/>
</dbReference>
<dbReference type="Gene3D" id="3.30.300.160">
    <property type="entry name" value="Type II secretion system, protein E, N-terminal domain"/>
    <property type="match status" value="1"/>
</dbReference>
<accession>W4SLP2</accession>
<protein>
    <submittedName>
        <fullName evidence="2">Type II secretory pathway ATPase</fullName>
    </submittedName>
</protein>
<organism evidence="2 3">
    <name type="scientific">Xanthomonas arboricola pv. pruni MAFF 301420</name>
    <dbReference type="NCBI Taxonomy" id="1418095"/>
    <lineage>
        <taxon>Bacteria</taxon>
        <taxon>Pseudomonadati</taxon>
        <taxon>Pseudomonadota</taxon>
        <taxon>Gammaproteobacteria</taxon>
        <taxon>Lysobacterales</taxon>
        <taxon>Lysobacteraceae</taxon>
        <taxon>Xanthomonas</taxon>
    </lineage>
</organism>
<dbReference type="InterPro" id="IPR054757">
    <property type="entry name" value="GSPE_N1E"/>
</dbReference>